<dbReference type="PROSITE" id="PS00678">
    <property type="entry name" value="WD_REPEATS_1"/>
    <property type="match status" value="1"/>
</dbReference>
<organism evidence="5 6">
    <name type="scientific">Auxenochlorella protothecoides</name>
    <name type="common">Green microalga</name>
    <name type="synonym">Chlorella protothecoides</name>
    <dbReference type="NCBI Taxonomy" id="3075"/>
    <lineage>
        <taxon>Eukaryota</taxon>
        <taxon>Viridiplantae</taxon>
        <taxon>Chlorophyta</taxon>
        <taxon>core chlorophytes</taxon>
        <taxon>Trebouxiophyceae</taxon>
        <taxon>Chlorellales</taxon>
        <taxon>Chlorellaceae</taxon>
        <taxon>Auxenochlorella</taxon>
    </lineage>
</organism>
<dbReference type="PROSITE" id="PS50082">
    <property type="entry name" value="WD_REPEATS_2"/>
    <property type="match status" value="2"/>
</dbReference>
<feature type="compositionally biased region" description="Polar residues" evidence="4">
    <location>
        <begin position="591"/>
        <end position="607"/>
    </location>
</feature>
<feature type="repeat" description="WD" evidence="3">
    <location>
        <begin position="67"/>
        <end position="97"/>
    </location>
</feature>
<dbReference type="SUPFAM" id="SSF50978">
    <property type="entry name" value="WD40 repeat-like"/>
    <property type="match status" value="1"/>
</dbReference>
<dbReference type="PANTHER" id="PTHR19862:SF14">
    <property type="entry name" value="WD REPEAT-CONTAINING PROTEIN 48"/>
    <property type="match status" value="1"/>
</dbReference>
<evidence type="ECO:0000313" key="6">
    <source>
        <dbReference type="Proteomes" id="UP000279271"/>
    </source>
</evidence>
<feature type="region of interest" description="Disordered" evidence="4">
    <location>
        <begin position="324"/>
        <end position="362"/>
    </location>
</feature>
<dbReference type="GO" id="GO:0043130">
    <property type="term" value="F:ubiquitin binding"/>
    <property type="evidence" value="ECO:0007669"/>
    <property type="project" value="TreeGrafter"/>
</dbReference>
<evidence type="ECO:0000256" key="4">
    <source>
        <dbReference type="SAM" id="MobiDB-lite"/>
    </source>
</evidence>
<feature type="repeat" description="WD" evidence="3">
    <location>
        <begin position="207"/>
        <end position="240"/>
    </location>
</feature>
<dbReference type="InterPro" id="IPR019775">
    <property type="entry name" value="WD40_repeat_CS"/>
</dbReference>
<keyword evidence="2" id="KW-0677">Repeat</keyword>
<feature type="region of interest" description="Disordered" evidence="4">
    <location>
        <begin position="549"/>
        <end position="609"/>
    </location>
</feature>
<dbReference type="GO" id="GO:0000724">
    <property type="term" value="P:double-strand break repair via homologous recombination"/>
    <property type="evidence" value="ECO:0007669"/>
    <property type="project" value="TreeGrafter"/>
</dbReference>
<evidence type="ECO:0000256" key="2">
    <source>
        <dbReference type="ARBA" id="ARBA00022737"/>
    </source>
</evidence>
<dbReference type="InterPro" id="IPR021772">
    <property type="entry name" value="WDR48/Bun107"/>
</dbReference>
<evidence type="ECO:0000256" key="3">
    <source>
        <dbReference type="PROSITE-ProRule" id="PRU00221"/>
    </source>
</evidence>
<dbReference type="AlphaFoldDB" id="A0A3M7KUX9"/>
<evidence type="ECO:0000256" key="1">
    <source>
        <dbReference type="ARBA" id="ARBA00022574"/>
    </source>
</evidence>
<sequence>MNLNGAGSRPKKQAKVQFLFPRSKGNQHCAGINALALCDDTHSLWTASRDGCLIRWSQETAAPTLACKGHTDWVNDLALLPGAALASVSADRTLRLWRCDEGTAGVCAGMVSAHDDYITSLACSVSAGVLVSAGLRGGLVRWDLERLMASSLSQPAPYDALPCPGVPPPSFYALALDAGAGLAAAGQADGGIRLLDPRAGPATLRALRGHTDVVRGLLLSRDGRRLVSASSDGTLRVWDVAGGGRCCGTWAPHAGSVWSLASRYADLASVHTGGRDGSVYRTDTAGGWTRRLCALGAPVSALAVGERGTFWTASSVLSRAARWEGGDEARGEGGDEARGEDAVAAGGPGDSGAQLPPGFQAPPSAAVRARLRFDPDAPATILSEGRDAGGDGRGDCSHPPALCDAALAWTAGVAPLTAAAVTTDRLRVLTRDAEGAVELWDVGRGRVTRHWEASGAEGVGNGSAPPGAAAFQAARRELFDPTHSVGAWFSADLRLGSLGGVLDPGAAFGVEAYARELGAHAAPADAKASCGALMLSALFGAWAAAGGGGGEAGAETSVEDAPQGGEASPGSVGEGSAPGSAAEPGPSASETVTTAPGPQSTPLTGQGRQAVAALGQGVAPSATSASFSLDAEAAEVLLLGDAPWRGSLAELAARGGEAEALSPVPAWVRSVVLDGQVPVSRDLKLVFTLLPLEGSGLPSLLQSRLHAPRVLTVDKVVEYVGRRLRDAGLSPGEAPLFYNTRAAAAWEAGRAAQTPAGAVPRPNGRASPVEGRPPPAGAPAGPDLVLTCGGTAVPWDFSLAAVRQWIWKRSDDLVVHYALQPRGTELVLPSIPLPPIDT</sequence>
<dbReference type="PROSITE" id="PS50294">
    <property type="entry name" value="WD_REPEATS_REGION"/>
    <property type="match status" value="1"/>
</dbReference>
<dbReference type="Gene3D" id="2.130.10.10">
    <property type="entry name" value="YVTN repeat-like/Quinoprotein amine dehydrogenase"/>
    <property type="match status" value="2"/>
</dbReference>
<dbReference type="EMBL" id="QOKY01000196">
    <property type="protein sequence ID" value="RMZ53664.1"/>
    <property type="molecule type" value="Genomic_DNA"/>
</dbReference>
<dbReference type="InterPro" id="IPR051246">
    <property type="entry name" value="WDR48"/>
</dbReference>
<feature type="compositionally biased region" description="Low complexity" evidence="4">
    <location>
        <begin position="564"/>
        <end position="590"/>
    </location>
</feature>
<reference evidence="6" key="1">
    <citation type="journal article" date="2018" name="Algal Res.">
        <title>Characterization of plant carbon substrate utilization by Auxenochlorella protothecoides.</title>
        <authorList>
            <person name="Vogler B.W."/>
            <person name="Starkenburg S.R."/>
            <person name="Sudasinghe N."/>
            <person name="Schambach J.Y."/>
            <person name="Rollin J.A."/>
            <person name="Pattathil S."/>
            <person name="Barry A.N."/>
        </authorList>
    </citation>
    <scope>NUCLEOTIDE SEQUENCE [LARGE SCALE GENOMIC DNA]</scope>
    <source>
        <strain evidence="6">UTEX 25</strain>
    </source>
</reference>
<keyword evidence="1 3" id="KW-0853">WD repeat</keyword>
<evidence type="ECO:0000313" key="5">
    <source>
        <dbReference type="EMBL" id="RMZ53664.1"/>
    </source>
</evidence>
<dbReference type="PANTHER" id="PTHR19862">
    <property type="entry name" value="WD REPEAT-CONTAINING PROTEIN 48"/>
    <property type="match status" value="1"/>
</dbReference>
<dbReference type="InterPro" id="IPR036322">
    <property type="entry name" value="WD40_repeat_dom_sf"/>
</dbReference>
<feature type="compositionally biased region" description="Basic and acidic residues" evidence="4">
    <location>
        <begin position="324"/>
        <end position="341"/>
    </location>
</feature>
<gene>
    <name evidence="5" type="ORF">APUTEX25_003198</name>
</gene>
<accession>A0A3M7KUX9</accession>
<proteinExistence type="predicted"/>
<feature type="region of interest" description="Disordered" evidence="4">
    <location>
        <begin position="752"/>
        <end position="783"/>
    </location>
</feature>
<dbReference type="Pfam" id="PF11816">
    <property type="entry name" value="DUF3337"/>
    <property type="match status" value="1"/>
</dbReference>
<dbReference type="SMART" id="SM00320">
    <property type="entry name" value="WD40"/>
    <property type="match status" value="5"/>
</dbReference>
<dbReference type="InterPro" id="IPR015943">
    <property type="entry name" value="WD40/YVTN_repeat-like_dom_sf"/>
</dbReference>
<name>A0A3M7KUX9_AUXPR</name>
<protein>
    <submittedName>
        <fullName evidence="5">Uncharacterized protein</fullName>
    </submittedName>
</protein>
<dbReference type="Pfam" id="PF00400">
    <property type="entry name" value="WD40"/>
    <property type="match status" value="2"/>
</dbReference>
<dbReference type="Proteomes" id="UP000279271">
    <property type="component" value="Unassembled WGS sequence"/>
</dbReference>
<dbReference type="InterPro" id="IPR001680">
    <property type="entry name" value="WD40_rpt"/>
</dbReference>
<comment type="caution">
    <text evidence="5">The sequence shown here is derived from an EMBL/GenBank/DDBJ whole genome shotgun (WGS) entry which is preliminary data.</text>
</comment>